<evidence type="ECO:0000256" key="1">
    <source>
        <dbReference type="ARBA" id="ARBA00004651"/>
    </source>
</evidence>
<feature type="transmembrane region" description="Helical" evidence="6">
    <location>
        <begin position="462"/>
        <end position="487"/>
    </location>
</feature>
<dbReference type="EMBL" id="DWUV01000098">
    <property type="protein sequence ID" value="HJD33919.1"/>
    <property type="molecule type" value="Genomic_DNA"/>
</dbReference>
<comment type="subcellular location">
    <subcellularLocation>
        <location evidence="1">Cell membrane</location>
        <topology evidence="1">Multi-pass membrane protein</topology>
    </subcellularLocation>
</comment>
<dbReference type="Proteomes" id="UP000823897">
    <property type="component" value="Unassembled WGS sequence"/>
</dbReference>
<organism evidence="8 9">
    <name type="scientific">Candidatus Mediterraneibacter tabaqchaliae</name>
    <dbReference type="NCBI Taxonomy" id="2838689"/>
    <lineage>
        <taxon>Bacteria</taxon>
        <taxon>Bacillati</taxon>
        <taxon>Bacillota</taxon>
        <taxon>Clostridia</taxon>
        <taxon>Lachnospirales</taxon>
        <taxon>Lachnospiraceae</taxon>
        <taxon>Mediterraneibacter</taxon>
    </lineage>
</organism>
<evidence type="ECO:0000256" key="4">
    <source>
        <dbReference type="ARBA" id="ARBA00022989"/>
    </source>
</evidence>
<accession>A0A9D2R1Z2</accession>
<feature type="transmembrane region" description="Helical" evidence="6">
    <location>
        <begin position="570"/>
        <end position="593"/>
    </location>
</feature>
<evidence type="ECO:0000313" key="8">
    <source>
        <dbReference type="EMBL" id="HJD33919.1"/>
    </source>
</evidence>
<reference evidence="8" key="2">
    <citation type="submission" date="2021-04" db="EMBL/GenBank/DDBJ databases">
        <authorList>
            <person name="Gilroy R."/>
        </authorList>
    </citation>
    <scope>NUCLEOTIDE SEQUENCE</scope>
    <source>
        <strain evidence="8">ChiGjej3B3-11674</strain>
    </source>
</reference>
<dbReference type="AlphaFoldDB" id="A0A9D2R1Z2"/>
<keyword evidence="2" id="KW-1003">Cell membrane</keyword>
<dbReference type="InterPro" id="IPR003838">
    <property type="entry name" value="ABC3_permease_C"/>
</dbReference>
<evidence type="ECO:0000256" key="2">
    <source>
        <dbReference type="ARBA" id="ARBA00022475"/>
    </source>
</evidence>
<keyword evidence="5 6" id="KW-0472">Membrane</keyword>
<evidence type="ECO:0000256" key="6">
    <source>
        <dbReference type="SAM" id="Phobius"/>
    </source>
</evidence>
<keyword evidence="4 6" id="KW-1133">Transmembrane helix</keyword>
<evidence type="ECO:0000256" key="3">
    <source>
        <dbReference type="ARBA" id="ARBA00022692"/>
    </source>
</evidence>
<gene>
    <name evidence="8" type="ORF">H9911_05160</name>
</gene>
<protein>
    <submittedName>
        <fullName evidence="8">ABC transporter permease</fullName>
    </submittedName>
</protein>
<sequence length="609" mass="67666">MTFYYSIKQMRRSPLKSLLFFLLIGLCAFFLALGGALWYMGSSGFQNFDELYTTIGTVEQKYEGTKVVSRWDPERQSYEYYSGGYYGEWLKEDVLDFGGADYILKPRQRPYFGAYIEDLYNGIGSPDMGVVEAAPLETGPIYPSFPMRVVRVLEGTMQEGDIFYLCDHQSEDPAILEAGKTYVMQLSMFGMTHGPNAPDGEQVLEYQLSSGIASTQYTIDMEPVYDPVTEEERWYDEVTDGFYETERGKRWLALSSYQDYSMRTIPVQPVDGTELLMHFYNGEAQITEGRDITEKEYAEGAKVCLIPEKLAMQLGKKTGDTLTLPLYYADYSRPVGDAFLLGVGGYISVNILNAEGSVYQVFNEQEYEIVGLYTAEDEGSGSYTAGENEVVIPWKAIPENCWKDNIAGAGPMKGANTSFQIPNGTVEEFQEAWEALGIDDLEIRFYDMGYTQLKDSLENRQLMSVIFLFSGGVMAVLILCFFSSLFITGQKERIAVERLMGRTKRQCAVSILAGMLVLSAAGCAAGSAFGWLATGKAVEGVSDTLEFDRMYSDNVIANTNPEETGEQPGVALPCVMGGVLLAVSAAISAGYMGKVLRKEPLRMLGEIEE</sequence>
<feature type="domain" description="ABC3 transporter permease C-terminal" evidence="7">
    <location>
        <begin position="466"/>
        <end position="591"/>
    </location>
</feature>
<keyword evidence="3 6" id="KW-0812">Transmembrane</keyword>
<comment type="caution">
    <text evidence="8">The sequence shown here is derived from an EMBL/GenBank/DDBJ whole genome shotgun (WGS) entry which is preliminary data.</text>
</comment>
<feature type="transmembrane region" description="Helical" evidence="6">
    <location>
        <begin position="508"/>
        <end position="533"/>
    </location>
</feature>
<evidence type="ECO:0000256" key="5">
    <source>
        <dbReference type="ARBA" id="ARBA00023136"/>
    </source>
</evidence>
<evidence type="ECO:0000313" key="9">
    <source>
        <dbReference type="Proteomes" id="UP000823897"/>
    </source>
</evidence>
<name>A0A9D2R1Z2_9FIRM</name>
<proteinExistence type="predicted"/>
<dbReference type="GO" id="GO:0005886">
    <property type="term" value="C:plasma membrane"/>
    <property type="evidence" value="ECO:0007669"/>
    <property type="project" value="UniProtKB-SubCell"/>
</dbReference>
<reference evidence="8" key="1">
    <citation type="journal article" date="2021" name="PeerJ">
        <title>Extensive microbial diversity within the chicken gut microbiome revealed by metagenomics and culture.</title>
        <authorList>
            <person name="Gilroy R."/>
            <person name="Ravi A."/>
            <person name="Getino M."/>
            <person name="Pursley I."/>
            <person name="Horton D.L."/>
            <person name="Alikhan N.F."/>
            <person name="Baker D."/>
            <person name="Gharbi K."/>
            <person name="Hall N."/>
            <person name="Watson M."/>
            <person name="Adriaenssens E.M."/>
            <person name="Foster-Nyarko E."/>
            <person name="Jarju S."/>
            <person name="Secka A."/>
            <person name="Antonio M."/>
            <person name="Oren A."/>
            <person name="Chaudhuri R.R."/>
            <person name="La Ragione R."/>
            <person name="Hildebrand F."/>
            <person name="Pallen M.J."/>
        </authorList>
    </citation>
    <scope>NUCLEOTIDE SEQUENCE</scope>
    <source>
        <strain evidence="8">ChiGjej3B3-11674</strain>
    </source>
</reference>
<dbReference type="Pfam" id="PF02687">
    <property type="entry name" value="FtsX"/>
    <property type="match status" value="1"/>
</dbReference>
<evidence type="ECO:0000259" key="7">
    <source>
        <dbReference type="Pfam" id="PF02687"/>
    </source>
</evidence>